<feature type="domain" description="GtrA/DPMS transmembrane" evidence="6">
    <location>
        <begin position="1"/>
        <end position="96"/>
    </location>
</feature>
<dbReference type="EMBL" id="VSSQ01126006">
    <property type="protein sequence ID" value="MPN56067.1"/>
    <property type="molecule type" value="Genomic_DNA"/>
</dbReference>
<protein>
    <recommendedName>
        <fullName evidence="6">GtrA/DPMS transmembrane domain-containing protein</fullName>
    </recommendedName>
</protein>
<feature type="transmembrane region" description="Helical" evidence="5">
    <location>
        <begin position="40"/>
        <end position="60"/>
    </location>
</feature>
<organism evidence="7">
    <name type="scientific">bioreactor metagenome</name>
    <dbReference type="NCBI Taxonomy" id="1076179"/>
    <lineage>
        <taxon>unclassified sequences</taxon>
        <taxon>metagenomes</taxon>
        <taxon>ecological metagenomes</taxon>
    </lineage>
</organism>
<reference evidence="7" key="1">
    <citation type="submission" date="2019-08" db="EMBL/GenBank/DDBJ databases">
        <authorList>
            <person name="Kucharzyk K."/>
            <person name="Murdoch R.W."/>
            <person name="Higgins S."/>
            <person name="Loffler F."/>
        </authorList>
    </citation>
    <scope>NUCLEOTIDE SEQUENCE</scope>
</reference>
<dbReference type="GO" id="GO:0000271">
    <property type="term" value="P:polysaccharide biosynthetic process"/>
    <property type="evidence" value="ECO:0007669"/>
    <property type="project" value="InterPro"/>
</dbReference>
<evidence type="ECO:0000256" key="5">
    <source>
        <dbReference type="SAM" id="Phobius"/>
    </source>
</evidence>
<evidence type="ECO:0000313" key="7">
    <source>
        <dbReference type="EMBL" id="MPN56067.1"/>
    </source>
</evidence>
<comment type="subcellular location">
    <subcellularLocation>
        <location evidence="1">Membrane</location>
        <topology evidence="1">Multi-pass membrane protein</topology>
    </subcellularLocation>
</comment>
<name>A0A645IY39_9ZZZZ</name>
<keyword evidence="2 5" id="KW-0812">Transmembrane</keyword>
<dbReference type="AlphaFoldDB" id="A0A645IY39"/>
<dbReference type="Pfam" id="PF04138">
    <property type="entry name" value="GtrA_DPMS_TM"/>
    <property type="match status" value="1"/>
</dbReference>
<evidence type="ECO:0000256" key="1">
    <source>
        <dbReference type="ARBA" id="ARBA00004141"/>
    </source>
</evidence>
<evidence type="ECO:0000256" key="4">
    <source>
        <dbReference type="ARBA" id="ARBA00023136"/>
    </source>
</evidence>
<gene>
    <name evidence="7" type="ORF">SDC9_203753</name>
</gene>
<keyword evidence="3 5" id="KW-1133">Transmembrane helix</keyword>
<feature type="transmembrane region" description="Helical" evidence="5">
    <location>
        <begin position="72"/>
        <end position="94"/>
    </location>
</feature>
<evidence type="ECO:0000259" key="6">
    <source>
        <dbReference type="Pfam" id="PF04138"/>
    </source>
</evidence>
<accession>A0A645IY39</accession>
<proteinExistence type="predicted"/>
<sequence length="101" mass="11744">MAVLSNFIWSNLWTFADRRLKGKEIPLSFIKFNLSSAGSILIQQVVAFLGETLIGLHFLFNFPIIRYPVDTGTLFAILGILLGMFWDFFAYNFFIWKKKKE</sequence>
<comment type="caution">
    <text evidence="7">The sequence shown here is derived from an EMBL/GenBank/DDBJ whole genome shotgun (WGS) entry which is preliminary data.</text>
</comment>
<keyword evidence="4 5" id="KW-0472">Membrane</keyword>
<dbReference type="InterPro" id="IPR007267">
    <property type="entry name" value="GtrA_DPMS_TM"/>
</dbReference>
<evidence type="ECO:0000256" key="3">
    <source>
        <dbReference type="ARBA" id="ARBA00022989"/>
    </source>
</evidence>
<dbReference type="GO" id="GO:0016020">
    <property type="term" value="C:membrane"/>
    <property type="evidence" value="ECO:0007669"/>
    <property type="project" value="UniProtKB-SubCell"/>
</dbReference>
<evidence type="ECO:0000256" key="2">
    <source>
        <dbReference type="ARBA" id="ARBA00022692"/>
    </source>
</evidence>